<comment type="caution">
    <text evidence="2">The sequence shown here is derived from an EMBL/GenBank/DDBJ whole genome shotgun (WGS) entry which is preliminary data.</text>
</comment>
<dbReference type="AlphaFoldDB" id="A0A9X7BK91"/>
<proteinExistence type="predicted"/>
<dbReference type="Proteomes" id="UP000223366">
    <property type="component" value="Unassembled WGS sequence"/>
</dbReference>
<sequence length="70" mass="8004">MLKVIENKVGLIAGISLFLLLLANSYIKNEIWFICIDIFLALVNLALLIISRKIKKTNVLKKLDTFDEIK</sequence>
<evidence type="ECO:0000313" key="2">
    <source>
        <dbReference type="EMBL" id="PFV27690.1"/>
    </source>
</evidence>
<dbReference type="RefSeq" id="WP_098685990.1">
    <property type="nucleotide sequence ID" value="NZ_NVDU01000055.1"/>
</dbReference>
<reference evidence="2 3" key="1">
    <citation type="submission" date="2017-09" db="EMBL/GenBank/DDBJ databases">
        <title>Large-scale bioinformatics analysis of Bacillus genomes uncovers conserved roles of natural products in bacterial physiology.</title>
        <authorList>
            <consortium name="Agbiome Team Llc"/>
            <person name="Bleich R.M."/>
            <person name="Grubbs K.J."/>
            <person name="Santa Maria K.C."/>
            <person name="Allen S.E."/>
            <person name="Farag S."/>
            <person name="Shank E.A."/>
            <person name="Bowers A."/>
        </authorList>
    </citation>
    <scope>NUCLEOTIDE SEQUENCE [LARGE SCALE GENOMIC DNA]</scope>
    <source>
        <strain evidence="2 3">AFS060060</strain>
    </source>
</reference>
<keyword evidence="1" id="KW-0472">Membrane</keyword>
<protein>
    <submittedName>
        <fullName evidence="2">Uncharacterized protein</fullName>
    </submittedName>
</protein>
<accession>A0A9X7BK91</accession>
<organism evidence="2 3">
    <name type="scientific">Bacillus thuringiensis</name>
    <dbReference type="NCBI Taxonomy" id="1428"/>
    <lineage>
        <taxon>Bacteria</taxon>
        <taxon>Bacillati</taxon>
        <taxon>Bacillota</taxon>
        <taxon>Bacilli</taxon>
        <taxon>Bacillales</taxon>
        <taxon>Bacillaceae</taxon>
        <taxon>Bacillus</taxon>
        <taxon>Bacillus cereus group</taxon>
    </lineage>
</organism>
<gene>
    <name evidence="2" type="ORF">COK99_23150</name>
</gene>
<name>A0A9X7BK91_BACTU</name>
<dbReference type="EMBL" id="NVDU01000055">
    <property type="protein sequence ID" value="PFV27690.1"/>
    <property type="molecule type" value="Genomic_DNA"/>
</dbReference>
<keyword evidence="1" id="KW-1133">Transmembrane helix</keyword>
<evidence type="ECO:0000313" key="3">
    <source>
        <dbReference type="Proteomes" id="UP000223366"/>
    </source>
</evidence>
<evidence type="ECO:0000256" key="1">
    <source>
        <dbReference type="SAM" id="Phobius"/>
    </source>
</evidence>
<feature type="transmembrane region" description="Helical" evidence="1">
    <location>
        <begin position="31"/>
        <end position="51"/>
    </location>
</feature>
<feature type="transmembrane region" description="Helical" evidence="1">
    <location>
        <begin position="9"/>
        <end position="25"/>
    </location>
</feature>
<keyword evidence="1" id="KW-0812">Transmembrane</keyword>